<protein>
    <submittedName>
        <fullName evidence="2">Uncharacterized protein</fullName>
    </submittedName>
</protein>
<dbReference type="EMBL" id="JAWDGP010002384">
    <property type="protein sequence ID" value="KAK3783598.1"/>
    <property type="molecule type" value="Genomic_DNA"/>
</dbReference>
<dbReference type="Proteomes" id="UP001283361">
    <property type="component" value="Unassembled WGS sequence"/>
</dbReference>
<evidence type="ECO:0000256" key="1">
    <source>
        <dbReference type="SAM" id="SignalP"/>
    </source>
</evidence>
<evidence type="ECO:0000313" key="2">
    <source>
        <dbReference type="EMBL" id="KAK3783598.1"/>
    </source>
</evidence>
<gene>
    <name evidence="2" type="ORF">RRG08_020925</name>
</gene>
<reference evidence="2" key="1">
    <citation type="journal article" date="2023" name="G3 (Bethesda)">
        <title>A reference genome for the long-term kleptoplast-retaining sea slug Elysia crispata morphotype clarki.</title>
        <authorList>
            <person name="Eastman K.E."/>
            <person name="Pendleton A.L."/>
            <person name="Shaikh M.A."/>
            <person name="Suttiyut T."/>
            <person name="Ogas R."/>
            <person name="Tomko P."/>
            <person name="Gavelis G."/>
            <person name="Widhalm J.R."/>
            <person name="Wisecaver J.H."/>
        </authorList>
    </citation>
    <scope>NUCLEOTIDE SEQUENCE</scope>
    <source>
        <strain evidence="2">ECLA1</strain>
    </source>
</reference>
<dbReference type="AlphaFoldDB" id="A0AAE1DW07"/>
<sequence>LSHRQSSYALSSFTLFLVIASTVTSHHNADPGVVWVQQERKYGTDLGKYGTDLGRSSRILTLQQPLSSTSSISL</sequence>
<comment type="caution">
    <text evidence="2">The sequence shown here is derived from an EMBL/GenBank/DDBJ whole genome shotgun (WGS) entry which is preliminary data.</text>
</comment>
<feature type="chain" id="PRO_5041898060" evidence="1">
    <location>
        <begin position="26"/>
        <end position="74"/>
    </location>
</feature>
<feature type="signal peptide" evidence="1">
    <location>
        <begin position="1"/>
        <end position="25"/>
    </location>
</feature>
<accession>A0AAE1DW07</accession>
<keyword evidence="3" id="KW-1185">Reference proteome</keyword>
<keyword evidence="1" id="KW-0732">Signal</keyword>
<evidence type="ECO:0000313" key="3">
    <source>
        <dbReference type="Proteomes" id="UP001283361"/>
    </source>
</evidence>
<proteinExistence type="predicted"/>
<feature type="non-terminal residue" evidence="2">
    <location>
        <position position="1"/>
    </location>
</feature>
<organism evidence="2 3">
    <name type="scientific">Elysia crispata</name>
    <name type="common">lettuce slug</name>
    <dbReference type="NCBI Taxonomy" id="231223"/>
    <lineage>
        <taxon>Eukaryota</taxon>
        <taxon>Metazoa</taxon>
        <taxon>Spiralia</taxon>
        <taxon>Lophotrochozoa</taxon>
        <taxon>Mollusca</taxon>
        <taxon>Gastropoda</taxon>
        <taxon>Heterobranchia</taxon>
        <taxon>Euthyneura</taxon>
        <taxon>Panpulmonata</taxon>
        <taxon>Sacoglossa</taxon>
        <taxon>Placobranchoidea</taxon>
        <taxon>Plakobranchidae</taxon>
        <taxon>Elysia</taxon>
    </lineage>
</organism>
<name>A0AAE1DW07_9GAST</name>